<feature type="compositionally biased region" description="Polar residues" evidence="6">
    <location>
        <begin position="267"/>
        <end position="279"/>
    </location>
</feature>
<dbReference type="Proteomes" id="UP001337655">
    <property type="component" value="Unassembled WGS sequence"/>
</dbReference>
<dbReference type="GO" id="GO:0016020">
    <property type="term" value="C:membrane"/>
    <property type="evidence" value="ECO:0007669"/>
    <property type="project" value="UniProtKB-SubCell"/>
</dbReference>
<feature type="transmembrane region" description="Helical" evidence="7">
    <location>
        <begin position="23"/>
        <end position="45"/>
    </location>
</feature>
<keyword evidence="5 7" id="KW-0472">Membrane</keyword>
<dbReference type="AlphaFoldDB" id="A0AAV9NZ25"/>
<dbReference type="PANTHER" id="PTHR10165:SF154">
    <property type="entry name" value="PAP2 DOMAIN PROTEIN (AFU_ORTHOLOGUE AFUA_1G09730)"/>
    <property type="match status" value="1"/>
</dbReference>
<gene>
    <name evidence="9" type="ORF">LTR77_009934</name>
</gene>
<dbReference type="RefSeq" id="XP_064654533.1">
    <property type="nucleotide sequence ID" value="XM_064807160.1"/>
</dbReference>
<evidence type="ECO:0000256" key="2">
    <source>
        <dbReference type="ARBA" id="ARBA00008816"/>
    </source>
</evidence>
<evidence type="ECO:0000313" key="9">
    <source>
        <dbReference type="EMBL" id="KAK5164240.1"/>
    </source>
</evidence>
<sequence length="364" mass="39568">MEQQDGRVPGTVLPSRRLIASYALDWVVIACFAAIGGGIKSIGTIHRPFSLLDLSISYPLAEQSISSTTVGLVAILGPIVLMSLTIAIFVPARSISRTLKRSELLRLKLWELHASLAGLALSITLAFMVTQGLKTIFPKPRPHFLALCDPDLDNIAAHVVGGYGQDVSDRWTMVDVSICQHPMHRVLRSGLQSFPSGHSSMSWSGMAYLSLFLCARLRIAIPHLPLQSTIAHRPVSSASGTELLPLHNAQRSETSSDSKPSTISSIQRQGHPQSTIPINRQSAAPPTYGILIALIPLAVATYISSTRYTEYWHFGIDILTGSVIGILSSWLAFRWHHLPIRRGHGWAWGPRSAEGAFGVGMGVH</sequence>
<dbReference type="GO" id="GO:0008195">
    <property type="term" value="F:phosphatidate phosphatase activity"/>
    <property type="evidence" value="ECO:0007669"/>
    <property type="project" value="TreeGrafter"/>
</dbReference>
<name>A0AAV9NZ25_9PEZI</name>
<evidence type="ECO:0000256" key="6">
    <source>
        <dbReference type="SAM" id="MobiDB-lite"/>
    </source>
</evidence>
<proteinExistence type="inferred from homology"/>
<comment type="subcellular location">
    <subcellularLocation>
        <location evidence="1">Membrane</location>
        <topology evidence="1">Multi-pass membrane protein</topology>
    </subcellularLocation>
</comment>
<feature type="transmembrane region" description="Helical" evidence="7">
    <location>
        <begin position="110"/>
        <end position="129"/>
    </location>
</feature>
<keyword evidence="3 7" id="KW-0812">Transmembrane</keyword>
<dbReference type="GO" id="GO:0006644">
    <property type="term" value="P:phospholipid metabolic process"/>
    <property type="evidence" value="ECO:0007669"/>
    <property type="project" value="InterPro"/>
</dbReference>
<dbReference type="GeneID" id="89931264"/>
<dbReference type="InterPro" id="IPR036938">
    <property type="entry name" value="PAP2/HPO_sf"/>
</dbReference>
<evidence type="ECO:0000256" key="1">
    <source>
        <dbReference type="ARBA" id="ARBA00004141"/>
    </source>
</evidence>
<keyword evidence="4 7" id="KW-1133">Transmembrane helix</keyword>
<protein>
    <recommendedName>
        <fullName evidence="8">Phosphatidic acid phosphatase type 2/haloperoxidase domain-containing protein</fullName>
    </recommendedName>
</protein>
<comment type="similarity">
    <text evidence="2">Belongs to the PA-phosphatase related phosphoesterase family.</text>
</comment>
<dbReference type="GO" id="GO:0046839">
    <property type="term" value="P:phospholipid dephosphorylation"/>
    <property type="evidence" value="ECO:0007669"/>
    <property type="project" value="TreeGrafter"/>
</dbReference>
<dbReference type="SUPFAM" id="SSF48317">
    <property type="entry name" value="Acid phosphatase/Vanadium-dependent haloperoxidase"/>
    <property type="match status" value="1"/>
</dbReference>
<feature type="region of interest" description="Disordered" evidence="6">
    <location>
        <begin position="248"/>
        <end position="279"/>
    </location>
</feature>
<dbReference type="SMART" id="SM00014">
    <property type="entry name" value="acidPPc"/>
    <property type="match status" value="1"/>
</dbReference>
<comment type="caution">
    <text evidence="9">The sequence shown here is derived from an EMBL/GenBank/DDBJ whole genome shotgun (WGS) entry which is preliminary data.</text>
</comment>
<evidence type="ECO:0000256" key="5">
    <source>
        <dbReference type="ARBA" id="ARBA00023136"/>
    </source>
</evidence>
<reference evidence="9 10" key="1">
    <citation type="submission" date="2023-08" db="EMBL/GenBank/DDBJ databases">
        <title>Black Yeasts Isolated from many extreme environments.</title>
        <authorList>
            <person name="Coleine C."/>
            <person name="Stajich J.E."/>
            <person name="Selbmann L."/>
        </authorList>
    </citation>
    <scope>NUCLEOTIDE SEQUENCE [LARGE SCALE GENOMIC DNA]</scope>
    <source>
        <strain evidence="9 10">CCFEE 5935</strain>
    </source>
</reference>
<feature type="domain" description="Phosphatidic acid phosphatase type 2/haloperoxidase" evidence="8">
    <location>
        <begin position="114"/>
        <end position="333"/>
    </location>
</feature>
<feature type="transmembrane region" description="Helical" evidence="7">
    <location>
        <begin position="65"/>
        <end position="90"/>
    </location>
</feature>
<keyword evidence="10" id="KW-1185">Reference proteome</keyword>
<feature type="compositionally biased region" description="Low complexity" evidence="6">
    <location>
        <begin position="252"/>
        <end position="266"/>
    </location>
</feature>
<organism evidence="9 10">
    <name type="scientific">Saxophila tyrrhenica</name>
    <dbReference type="NCBI Taxonomy" id="1690608"/>
    <lineage>
        <taxon>Eukaryota</taxon>
        <taxon>Fungi</taxon>
        <taxon>Dikarya</taxon>
        <taxon>Ascomycota</taxon>
        <taxon>Pezizomycotina</taxon>
        <taxon>Dothideomycetes</taxon>
        <taxon>Dothideomycetidae</taxon>
        <taxon>Mycosphaerellales</taxon>
        <taxon>Extremaceae</taxon>
        <taxon>Saxophila</taxon>
    </lineage>
</organism>
<evidence type="ECO:0000256" key="7">
    <source>
        <dbReference type="SAM" id="Phobius"/>
    </source>
</evidence>
<feature type="transmembrane region" description="Helical" evidence="7">
    <location>
        <begin position="288"/>
        <end position="305"/>
    </location>
</feature>
<dbReference type="PANTHER" id="PTHR10165">
    <property type="entry name" value="LIPID PHOSPHATE PHOSPHATASE"/>
    <property type="match status" value="1"/>
</dbReference>
<dbReference type="InterPro" id="IPR043216">
    <property type="entry name" value="PAP-like"/>
</dbReference>
<evidence type="ECO:0000313" key="10">
    <source>
        <dbReference type="Proteomes" id="UP001337655"/>
    </source>
</evidence>
<dbReference type="InterPro" id="IPR000326">
    <property type="entry name" value="PAP2/HPO"/>
</dbReference>
<evidence type="ECO:0000256" key="3">
    <source>
        <dbReference type="ARBA" id="ARBA00022692"/>
    </source>
</evidence>
<evidence type="ECO:0000256" key="4">
    <source>
        <dbReference type="ARBA" id="ARBA00022989"/>
    </source>
</evidence>
<accession>A0AAV9NZ25</accession>
<feature type="transmembrane region" description="Helical" evidence="7">
    <location>
        <begin position="311"/>
        <end position="333"/>
    </location>
</feature>
<evidence type="ECO:0000259" key="8">
    <source>
        <dbReference type="SMART" id="SM00014"/>
    </source>
</evidence>
<dbReference type="EMBL" id="JAVRRT010000020">
    <property type="protein sequence ID" value="KAK5164240.1"/>
    <property type="molecule type" value="Genomic_DNA"/>
</dbReference>
<dbReference type="Gene3D" id="1.20.144.10">
    <property type="entry name" value="Phosphatidic acid phosphatase type 2/haloperoxidase"/>
    <property type="match status" value="2"/>
</dbReference>
<dbReference type="Pfam" id="PF01569">
    <property type="entry name" value="PAP2"/>
    <property type="match status" value="1"/>
</dbReference>